<dbReference type="HOGENOM" id="CLU_102810_0_0_1"/>
<name>L2GRE6_VITCO</name>
<protein>
    <recommendedName>
        <fullName evidence="7">Ubiquitin fusion degradation protein UFD1</fullName>
    </recommendedName>
</protein>
<keyword evidence="2" id="KW-0833">Ubl conjugation pathway</keyword>
<dbReference type="Pfam" id="PF24842">
    <property type="entry name" value="UFD1_N2"/>
    <property type="match status" value="1"/>
</dbReference>
<reference evidence="6" key="1">
    <citation type="submission" date="2011-05" db="EMBL/GenBank/DDBJ databases">
        <title>The genome sequence of Vittaforma corneae strain ATCC 50505.</title>
        <authorList>
            <consortium name="The Broad Institute Genome Sequencing Platform"/>
            <person name="Cuomo C."/>
            <person name="Didier E."/>
            <person name="Bowers L."/>
            <person name="Young S.K."/>
            <person name="Zeng Q."/>
            <person name="Gargeya S."/>
            <person name="Fitzgerald M."/>
            <person name="Haas B."/>
            <person name="Abouelleil A."/>
            <person name="Alvarado L."/>
            <person name="Arachchi H.M."/>
            <person name="Berlin A."/>
            <person name="Chapman S.B."/>
            <person name="Gearin G."/>
            <person name="Goldberg J."/>
            <person name="Griggs A."/>
            <person name="Gujja S."/>
            <person name="Hansen M."/>
            <person name="Heiman D."/>
            <person name="Howarth C."/>
            <person name="Larimer J."/>
            <person name="Lui A."/>
            <person name="MacDonald P.J.P."/>
            <person name="McCowen C."/>
            <person name="Montmayeur A."/>
            <person name="Murphy C."/>
            <person name="Neiman D."/>
            <person name="Pearson M."/>
            <person name="Priest M."/>
            <person name="Roberts A."/>
            <person name="Saif S."/>
            <person name="Shea T."/>
            <person name="Sisk P."/>
            <person name="Stolte C."/>
            <person name="Sykes S."/>
            <person name="Wortman J."/>
            <person name="Nusbaum C."/>
            <person name="Birren B."/>
        </authorList>
    </citation>
    <scope>NUCLEOTIDE SEQUENCE [LARGE SCALE GENOMIC DNA]</scope>
    <source>
        <strain evidence="6">ATCC 50505</strain>
    </source>
</reference>
<dbReference type="STRING" id="993615.L2GRE6"/>
<proteinExistence type="inferred from homology"/>
<dbReference type="GO" id="GO:0006511">
    <property type="term" value="P:ubiquitin-dependent protein catabolic process"/>
    <property type="evidence" value="ECO:0007669"/>
    <property type="project" value="InterPro"/>
</dbReference>
<evidence type="ECO:0000259" key="3">
    <source>
        <dbReference type="Pfam" id="PF03152"/>
    </source>
</evidence>
<gene>
    <name evidence="5" type="ORF">VICG_00217</name>
</gene>
<dbReference type="PANTHER" id="PTHR12555:SF13">
    <property type="entry name" value="UBIQUITIN RECOGNITION FACTOR IN ER-ASSOCIATED DEGRADATION PROTEIN 1"/>
    <property type="match status" value="1"/>
</dbReference>
<dbReference type="InterPro" id="IPR004854">
    <property type="entry name" value="Ufd1-like"/>
</dbReference>
<dbReference type="InterPro" id="IPR055417">
    <property type="entry name" value="UFD1_N1"/>
</dbReference>
<dbReference type="OMA" id="LPKANWV"/>
<evidence type="ECO:0000313" key="6">
    <source>
        <dbReference type="Proteomes" id="UP000011082"/>
    </source>
</evidence>
<keyword evidence="6" id="KW-1185">Reference proteome</keyword>
<dbReference type="GO" id="GO:0034098">
    <property type="term" value="C:VCP-NPL4-UFD1 AAA ATPase complex"/>
    <property type="evidence" value="ECO:0007669"/>
    <property type="project" value="TreeGrafter"/>
</dbReference>
<dbReference type="Pfam" id="PF03152">
    <property type="entry name" value="UFD1_N1"/>
    <property type="match status" value="1"/>
</dbReference>
<dbReference type="Proteomes" id="UP000011082">
    <property type="component" value="Unassembled WGS sequence"/>
</dbReference>
<dbReference type="InterPro" id="IPR042299">
    <property type="entry name" value="Ufd1-like_Nn"/>
</dbReference>
<dbReference type="GeneID" id="19880935"/>
<sequence length="236" mass="27592">MFSYFFRSDSQSSDWALKPSKYPKNSENNYTSKVLLPHYVLKDLVAFNIQPPYVFEISHENGIYKTVCSVLDFLLDDDEVVVPSWMFEQLCLDTADKVFLKQIEIEKGEGVKLLPHSVEFLELENHKKELEKTLTNYHVLSYGDEILLYFEEIGKCRFTVTKIYPEHLDVIYIVDTDLKVDFDEPLGYKEKIESEKTVMKYVVVGNDDQPIKSLNMKKPGLFFGWDNLRNSNEKTE</sequence>
<dbReference type="GO" id="GO:0031593">
    <property type="term" value="F:polyubiquitin modification-dependent protein binding"/>
    <property type="evidence" value="ECO:0007669"/>
    <property type="project" value="TreeGrafter"/>
</dbReference>
<dbReference type="GO" id="GO:0036503">
    <property type="term" value="P:ERAD pathway"/>
    <property type="evidence" value="ECO:0007669"/>
    <property type="project" value="TreeGrafter"/>
</dbReference>
<evidence type="ECO:0000313" key="5">
    <source>
        <dbReference type="EMBL" id="ELA42902.1"/>
    </source>
</evidence>
<feature type="domain" description="Ubiquitin fusion degradation protein UFD1 N-terminal subdomain 2" evidence="4">
    <location>
        <begin position="107"/>
        <end position="185"/>
    </location>
</feature>
<accession>L2GRE6</accession>
<dbReference type="VEuPathDB" id="MicrosporidiaDB:VICG_00217"/>
<feature type="domain" description="Ubiquitin fusion degradation protein UFD1 N-terminal subdomain 1" evidence="3">
    <location>
        <begin position="17"/>
        <end position="104"/>
    </location>
</feature>
<evidence type="ECO:0000256" key="1">
    <source>
        <dbReference type="ARBA" id="ARBA00006043"/>
    </source>
</evidence>
<evidence type="ECO:0008006" key="7">
    <source>
        <dbReference type="Google" id="ProtNLM"/>
    </source>
</evidence>
<dbReference type="Gene3D" id="2.40.40.50">
    <property type="entry name" value="Ubiquitin fusion degradation protein UFD1, N-terminal domain"/>
    <property type="match status" value="1"/>
</dbReference>
<dbReference type="RefSeq" id="XP_007603670.1">
    <property type="nucleotide sequence ID" value="XM_007603608.1"/>
</dbReference>
<organism evidence="5 6">
    <name type="scientific">Vittaforma corneae (strain ATCC 50505)</name>
    <name type="common">Microsporidian parasite</name>
    <name type="synonym">Nosema corneum</name>
    <dbReference type="NCBI Taxonomy" id="993615"/>
    <lineage>
        <taxon>Eukaryota</taxon>
        <taxon>Fungi</taxon>
        <taxon>Fungi incertae sedis</taxon>
        <taxon>Microsporidia</taxon>
        <taxon>Nosematidae</taxon>
        <taxon>Vittaforma</taxon>
    </lineage>
</organism>
<dbReference type="InParanoid" id="L2GRE6"/>
<evidence type="ECO:0000259" key="4">
    <source>
        <dbReference type="Pfam" id="PF24842"/>
    </source>
</evidence>
<dbReference type="PANTHER" id="PTHR12555">
    <property type="entry name" value="UBIQUITIN FUSION DEGRADATON PROTEIN 1"/>
    <property type="match status" value="1"/>
</dbReference>
<dbReference type="EMBL" id="JH370130">
    <property type="protein sequence ID" value="ELA42902.1"/>
    <property type="molecule type" value="Genomic_DNA"/>
</dbReference>
<comment type="similarity">
    <text evidence="1">Belongs to the UFD1 family.</text>
</comment>
<dbReference type="AlphaFoldDB" id="L2GRE6"/>
<dbReference type="Gene3D" id="3.10.330.10">
    <property type="match status" value="1"/>
</dbReference>
<dbReference type="InterPro" id="IPR055418">
    <property type="entry name" value="UFD1_N2"/>
</dbReference>
<dbReference type="OrthoDB" id="422728at2759"/>
<evidence type="ECO:0000256" key="2">
    <source>
        <dbReference type="ARBA" id="ARBA00022786"/>
    </source>
</evidence>